<evidence type="ECO:0000313" key="3">
    <source>
        <dbReference type="Proteomes" id="UP000664628"/>
    </source>
</evidence>
<reference evidence="2 3" key="1">
    <citation type="submission" date="2021-03" db="EMBL/GenBank/DDBJ databases">
        <title>Fibrella sp. HMF5405 genome sequencing and assembly.</title>
        <authorList>
            <person name="Kang H."/>
            <person name="Kim H."/>
            <person name="Bae S."/>
            <person name="Joh K."/>
        </authorList>
    </citation>
    <scope>NUCLEOTIDE SEQUENCE [LARGE SCALE GENOMIC DNA]</scope>
    <source>
        <strain evidence="2 3">HMF5405</strain>
    </source>
</reference>
<protein>
    <submittedName>
        <fullName evidence="2">Uncharacterized protein</fullName>
    </submittedName>
</protein>
<proteinExistence type="predicted"/>
<keyword evidence="3" id="KW-1185">Reference proteome</keyword>
<feature type="chain" id="PRO_5047211715" evidence="1">
    <location>
        <begin position="27"/>
        <end position="119"/>
    </location>
</feature>
<accession>A0ABS3JEW0</accession>
<evidence type="ECO:0000313" key="2">
    <source>
        <dbReference type="EMBL" id="MBO0948549.1"/>
    </source>
</evidence>
<dbReference type="RefSeq" id="WP_207328512.1">
    <property type="nucleotide sequence ID" value="NZ_JAFMYW010000002.1"/>
</dbReference>
<sequence>MTQAFKSPIRMLAVLAVIGLTTGFSAQGVRHADKKTIEIKNTTKFSIDEIYISPDEEDHWGNDILDDDEILTPGEMIEVEVDCGKWDVKLVAEDNSECQVEDVTLCKADRWNIVADCPK</sequence>
<feature type="signal peptide" evidence="1">
    <location>
        <begin position="1"/>
        <end position="26"/>
    </location>
</feature>
<dbReference type="Proteomes" id="UP000664628">
    <property type="component" value="Unassembled WGS sequence"/>
</dbReference>
<organism evidence="2 3">
    <name type="scientific">Fibrella forsythiae</name>
    <dbReference type="NCBI Taxonomy" id="2817061"/>
    <lineage>
        <taxon>Bacteria</taxon>
        <taxon>Pseudomonadati</taxon>
        <taxon>Bacteroidota</taxon>
        <taxon>Cytophagia</taxon>
        <taxon>Cytophagales</taxon>
        <taxon>Spirosomataceae</taxon>
        <taxon>Fibrella</taxon>
    </lineage>
</organism>
<gene>
    <name evidence="2" type="ORF">J2I46_08165</name>
</gene>
<dbReference type="EMBL" id="JAFMYW010000002">
    <property type="protein sequence ID" value="MBO0948549.1"/>
    <property type="molecule type" value="Genomic_DNA"/>
</dbReference>
<comment type="caution">
    <text evidence="2">The sequence shown here is derived from an EMBL/GenBank/DDBJ whole genome shotgun (WGS) entry which is preliminary data.</text>
</comment>
<keyword evidence="1" id="KW-0732">Signal</keyword>
<name>A0ABS3JEW0_9BACT</name>
<evidence type="ECO:0000256" key="1">
    <source>
        <dbReference type="SAM" id="SignalP"/>
    </source>
</evidence>